<proteinExistence type="predicted"/>
<feature type="compositionally biased region" description="Basic residues" evidence="1">
    <location>
        <begin position="206"/>
        <end position="215"/>
    </location>
</feature>
<evidence type="ECO:0000313" key="3">
    <source>
        <dbReference type="Proteomes" id="UP001565243"/>
    </source>
</evidence>
<accession>A0ABV4EDL7</accession>
<feature type="compositionally biased region" description="Polar residues" evidence="1">
    <location>
        <begin position="1"/>
        <end position="10"/>
    </location>
</feature>
<name>A0ABV4EDL7_9GAMM</name>
<feature type="compositionally biased region" description="Basic residues" evidence="1">
    <location>
        <begin position="223"/>
        <end position="236"/>
    </location>
</feature>
<protein>
    <recommendedName>
        <fullName evidence="4">Tail tube protein</fullName>
    </recommendedName>
</protein>
<evidence type="ECO:0000313" key="2">
    <source>
        <dbReference type="EMBL" id="MEY8773038.1"/>
    </source>
</evidence>
<dbReference type="EMBL" id="JBGFFX010000017">
    <property type="protein sequence ID" value="MEY8773038.1"/>
    <property type="molecule type" value="Genomic_DNA"/>
</dbReference>
<dbReference type="RefSeq" id="WP_369896665.1">
    <property type="nucleotide sequence ID" value="NZ_JBGFFX010000017.1"/>
</dbReference>
<evidence type="ECO:0000256" key="1">
    <source>
        <dbReference type="SAM" id="MobiDB-lite"/>
    </source>
</evidence>
<comment type="caution">
    <text evidence="2">The sequence shown here is derived from an EMBL/GenBank/DDBJ whole genome shotgun (WGS) entry which is preliminary data.</text>
</comment>
<reference evidence="2 3" key="1">
    <citation type="submission" date="2024-07" db="EMBL/GenBank/DDBJ databases">
        <authorList>
            <person name="Hebao G."/>
        </authorList>
    </citation>
    <scope>NUCLEOTIDE SEQUENCE [LARGE SCALE GENOMIC DNA]</scope>
    <source>
        <strain evidence="2 3">ACCC 02193</strain>
    </source>
</reference>
<dbReference type="Proteomes" id="UP001565243">
    <property type="component" value="Unassembled WGS sequence"/>
</dbReference>
<feature type="region of interest" description="Disordered" evidence="1">
    <location>
        <begin position="1"/>
        <end position="49"/>
    </location>
</feature>
<sequence length="236" mass="25452">MFNVNTTDSLLKSAFGAPQATTADPAMLESSGRKENQPDQPGQKKPLSDAIFEAVQQKNKQDERGTAAATVISWAGESDPTSDGFDSLALGLAGIDDDENDDEITDAQVDEYNRWLALLADAAGSLGADQDDITTMIDEDDDDAAINVADAITGNVDDEDEAIAVYSVSGNDDAMLEANIKVVRAGQVVLKKKRPRPLRQTAKQRAALKKNRLKSHSAAARMSFRKSMKVRKKRGL</sequence>
<feature type="region of interest" description="Disordered" evidence="1">
    <location>
        <begin position="194"/>
        <end position="236"/>
    </location>
</feature>
<keyword evidence="3" id="KW-1185">Reference proteome</keyword>
<organism evidence="2 3">
    <name type="scientific">Erwinia aeris</name>
    <dbReference type="NCBI Taxonomy" id="3239803"/>
    <lineage>
        <taxon>Bacteria</taxon>
        <taxon>Pseudomonadati</taxon>
        <taxon>Pseudomonadota</taxon>
        <taxon>Gammaproteobacteria</taxon>
        <taxon>Enterobacterales</taxon>
        <taxon>Erwiniaceae</taxon>
        <taxon>Erwinia</taxon>
    </lineage>
</organism>
<gene>
    <name evidence="2" type="ORF">AB6T85_21755</name>
</gene>
<evidence type="ECO:0008006" key="4">
    <source>
        <dbReference type="Google" id="ProtNLM"/>
    </source>
</evidence>